<dbReference type="EMBL" id="KQ964248">
    <property type="protein sequence ID" value="KXJ92858.1"/>
    <property type="molecule type" value="Genomic_DNA"/>
</dbReference>
<reference evidence="2" key="1">
    <citation type="submission" date="2016-02" db="EMBL/GenBank/DDBJ databases">
        <title>Draft genome sequence of Microdochium bolleyi, a fungal endophyte of beachgrass.</title>
        <authorList>
            <consortium name="DOE Joint Genome Institute"/>
            <person name="David A.S."/>
            <person name="May G."/>
            <person name="Haridas S."/>
            <person name="Lim J."/>
            <person name="Wang M."/>
            <person name="Labutti K."/>
            <person name="Lipzen A."/>
            <person name="Barry K."/>
            <person name="Grigoriev I.V."/>
        </authorList>
    </citation>
    <scope>NUCLEOTIDE SEQUENCE [LARGE SCALE GENOMIC DNA]</scope>
    <source>
        <strain evidence="2">J235TASD1</strain>
    </source>
</reference>
<dbReference type="AlphaFoldDB" id="A0A136J6P9"/>
<evidence type="ECO:0000313" key="1">
    <source>
        <dbReference type="EMBL" id="KXJ92858.1"/>
    </source>
</evidence>
<organism evidence="1 2">
    <name type="scientific">Microdochium bolleyi</name>
    <dbReference type="NCBI Taxonomy" id="196109"/>
    <lineage>
        <taxon>Eukaryota</taxon>
        <taxon>Fungi</taxon>
        <taxon>Dikarya</taxon>
        <taxon>Ascomycota</taxon>
        <taxon>Pezizomycotina</taxon>
        <taxon>Sordariomycetes</taxon>
        <taxon>Xylariomycetidae</taxon>
        <taxon>Xylariales</taxon>
        <taxon>Microdochiaceae</taxon>
        <taxon>Microdochium</taxon>
    </lineage>
</organism>
<proteinExistence type="predicted"/>
<gene>
    <name evidence="1" type="ORF">Micbo1qcDRAFT_160696</name>
</gene>
<keyword evidence="2" id="KW-1185">Reference proteome</keyword>
<feature type="non-terminal residue" evidence="1">
    <location>
        <position position="72"/>
    </location>
</feature>
<accession>A0A136J6P9</accession>
<sequence length="72" mass="7978">MTTRMFLRPTSWVRRPAVGTNRTLVRVVLVFVVVVVVTAGPCCCSQSKRAGRIDYVQNSQRNEFVPVSAGPL</sequence>
<dbReference type="Proteomes" id="UP000070501">
    <property type="component" value="Unassembled WGS sequence"/>
</dbReference>
<protein>
    <submittedName>
        <fullName evidence="1">Uncharacterized protein</fullName>
    </submittedName>
</protein>
<evidence type="ECO:0000313" key="2">
    <source>
        <dbReference type="Proteomes" id="UP000070501"/>
    </source>
</evidence>
<dbReference type="InParanoid" id="A0A136J6P9"/>
<name>A0A136J6P9_9PEZI</name>